<dbReference type="AlphaFoldDB" id="A0AA37HS36"/>
<gene>
    <name evidence="1" type="ORF">NBEOAGPD_3149</name>
</gene>
<dbReference type="EMBL" id="BPQM01000076">
    <property type="protein sequence ID" value="GJD79918.1"/>
    <property type="molecule type" value="Genomic_DNA"/>
</dbReference>
<keyword evidence="2" id="KW-1185">Reference proteome</keyword>
<dbReference type="Proteomes" id="UP001055108">
    <property type="component" value="Unassembled WGS sequence"/>
</dbReference>
<evidence type="ECO:0000313" key="2">
    <source>
        <dbReference type="Proteomes" id="UP001055108"/>
    </source>
</evidence>
<comment type="caution">
    <text evidence="1">The sequence shown here is derived from an EMBL/GenBank/DDBJ whole genome shotgun (WGS) entry which is preliminary data.</text>
</comment>
<reference evidence="1" key="1">
    <citation type="journal article" date="2016" name="Front. Microbiol.">
        <title>Genome Sequence of the Piezophilic, Mesophilic Sulfate-Reducing Bacterium Desulfovibrio indicus J2T.</title>
        <authorList>
            <person name="Cao J."/>
            <person name="Maignien L."/>
            <person name="Shao Z."/>
            <person name="Alain K."/>
            <person name="Jebbar M."/>
        </authorList>
    </citation>
    <scope>NUCLEOTIDE SEQUENCE</scope>
    <source>
        <strain evidence="1">NBRC 103626</strain>
    </source>
</reference>
<name>A0AA37HS36_9HYPH</name>
<protein>
    <submittedName>
        <fullName evidence="1">Uncharacterized protein</fullName>
    </submittedName>
</protein>
<evidence type="ECO:0000313" key="1">
    <source>
        <dbReference type="EMBL" id="GJD79918.1"/>
    </source>
</evidence>
<proteinExistence type="predicted"/>
<accession>A0AA37HS36</accession>
<sequence>MAYNRAGLLDSVIGRLVANDIADPQTPRHYRLLDTLSTTLIRCSGQWWPYTCSTTFSVVPSAIATLLNGTPSITAHVAKVCRRMCGVTSGPTTVR</sequence>
<reference evidence="1" key="2">
    <citation type="submission" date="2021-08" db="EMBL/GenBank/DDBJ databases">
        <authorList>
            <person name="Tani A."/>
            <person name="Ola A."/>
            <person name="Ogura Y."/>
            <person name="Katsura K."/>
            <person name="Hayashi T."/>
        </authorList>
    </citation>
    <scope>NUCLEOTIDE SEQUENCE</scope>
    <source>
        <strain evidence="1">NBRC 103626</strain>
    </source>
</reference>
<organism evidence="1 2">
    <name type="scientific">Methylobacterium gregans</name>
    <dbReference type="NCBI Taxonomy" id="374424"/>
    <lineage>
        <taxon>Bacteria</taxon>
        <taxon>Pseudomonadati</taxon>
        <taxon>Pseudomonadota</taxon>
        <taxon>Alphaproteobacteria</taxon>
        <taxon>Hyphomicrobiales</taxon>
        <taxon>Methylobacteriaceae</taxon>
        <taxon>Methylobacterium</taxon>
    </lineage>
</organism>